<accession>A0AAX6MG90</accession>
<dbReference type="InterPro" id="IPR032854">
    <property type="entry name" value="ALKBH3"/>
</dbReference>
<dbReference type="Gene3D" id="3.40.50.850">
    <property type="entry name" value="Isochorismatase-like"/>
    <property type="match status" value="1"/>
</dbReference>
<dbReference type="InterPro" id="IPR000868">
    <property type="entry name" value="Isochorismatase-like_dom"/>
</dbReference>
<sequence>MFPIDRSLLPPLTTRRALIVVDPQNDFLAEDGALPMKMPPDLPERIASLATSLRQGGDDIIWVCSKFEKSRSSQEEQILPSDRSSYSRSPDISRGRRRQTPPQTNQQQPESPEAFLTQESPGQPKCVRPGSSGAELHPIIKGAVGPRDYSVVKTYYSAFRSEQLLRLLRMRLVTELFICGAMTNISVMATAIDAASHGYTITIVNDCCGYNGIMQHRNSIKQISNMTGCDVLLSGEIVAALKPKPKPSRRSGDRPATSPAGGYSTVRRAGEEDDFAASSASDLLSSFENLSLNSQRAADIPRVKSPSKEPTSPIQPVVRSTPQNNRKSRASSSVASAGEAESKSEQQQKSDDDDSQTCGQTDKNDDNSPISPRDKEVKPPTGDKAVVTQETQHQPDKKDKPSVSDSVRLKGDESPSSAAEESDSNRSEGSATKSSGIVSDTSNKKHRARIKDSSRSSNSEVDQSRTMAQVKPREGELLCEGDTKVVYNILPHPLSKNIFERVRDEVRWQSMSHQGGEVPRLVAVQGQVDEDGSMPIYRHPSDESPPLLPFSPAVLEIKEVVEKQLGHPLNHVLIQFYRHGNDYISEHSDKTLDIAKGSYIANVSLGAERVMVLRTKRQSRSKNSVETESSSLTETKRQVQRTPLPHNSLFQMGLQTNMRWLHGIRQDKRLDREKSKDELAHDGGRISLTFRRIGTFLDRENKLIWGQGATAKTKEHANPVINGQTPEAIDMLRSFGRENQSTDFDWDKYYGAGFDVLHLSTAPRLFLSPDPLVNMRIQLMLAEYGINYARGSMSSYFGKDGESTGKYPPIKFVDNDSTKTIVQGEFEIMEYLRRHYGPENKDAQEADRYQEARTLVGKQELLKTELDTWDNYAAEGSDFISGNTMTCADFVLWPILHDAVKTRGQNVFERDGKVFENLKKYYERLQTRDSVKQLLRRGWADE</sequence>
<dbReference type="InterPro" id="IPR036282">
    <property type="entry name" value="Glutathione-S-Trfase_C_sf"/>
</dbReference>
<dbReference type="InterPro" id="IPR004046">
    <property type="entry name" value="GST_C"/>
</dbReference>
<dbReference type="Gene3D" id="2.60.120.590">
    <property type="entry name" value="Alpha-ketoglutarate-dependent dioxygenase AlkB-like"/>
    <property type="match status" value="1"/>
</dbReference>
<dbReference type="Pfam" id="PF24470">
    <property type="entry name" value="Thiored_Isochorism"/>
    <property type="match status" value="1"/>
</dbReference>
<dbReference type="InterPro" id="IPR027450">
    <property type="entry name" value="AlkB-like"/>
</dbReference>
<dbReference type="InterPro" id="IPR005123">
    <property type="entry name" value="Oxoglu/Fe-dep_dioxygenase_dom"/>
</dbReference>
<comment type="caution">
    <text evidence="5">The sequence shown here is derived from an EMBL/GenBank/DDBJ whole genome shotgun (WGS) entry which is preliminary data.</text>
</comment>
<dbReference type="CDD" id="cd00431">
    <property type="entry name" value="cysteine_hydrolases"/>
    <property type="match status" value="1"/>
</dbReference>
<dbReference type="PROSITE" id="PS51471">
    <property type="entry name" value="FE2OG_OXY"/>
    <property type="match status" value="1"/>
</dbReference>
<evidence type="ECO:0008006" key="7">
    <source>
        <dbReference type="Google" id="ProtNLM"/>
    </source>
</evidence>
<dbReference type="InterPro" id="IPR057088">
    <property type="entry name" value="GLRG_09195_Thiored"/>
</dbReference>
<evidence type="ECO:0000259" key="4">
    <source>
        <dbReference type="PROSITE" id="PS51471"/>
    </source>
</evidence>
<feature type="domain" description="Fe2OG dioxygenase" evidence="4">
    <location>
        <begin position="568"/>
        <end position="694"/>
    </location>
</feature>
<feature type="compositionally biased region" description="Low complexity" evidence="2">
    <location>
        <begin position="330"/>
        <end position="339"/>
    </location>
</feature>
<dbReference type="AlphaFoldDB" id="A0AAX6MG90"/>
<dbReference type="SUPFAM" id="SSF47616">
    <property type="entry name" value="GST C-terminal domain-like"/>
    <property type="match status" value="1"/>
</dbReference>
<dbReference type="Proteomes" id="UP001369815">
    <property type="component" value="Unassembled WGS sequence"/>
</dbReference>
<dbReference type="Pfam" id="PF13532">
    <property type="entry name" value="2OG-FeII_Oxy_2"/>
    <property type="match status" value="1"/>
</dbReference>
<feature type="compositionally biased region" description="Polar residues" evidence="2">
    <location>
        <begin position="308"/>
        <end position="325"/>
    </location>
</feature>
<keyword evidence="6" id="KW-1185">Reference proteome</keyword>
<feature type="compositionally biased region" description="Basic and acidic residues" evidence="2">
    <location>
        <begin position="362"/>
        <end position="378"/>
    </location>
</feature>
<comment type="similarity">
    <text evidence="1">Belongs to the isochorismatase family.</text>
</comment>
<evidence type="ECO:0000256" key="1">
    <source>
        <dbReference type="ARBA" id="ARBA00006336"/>
    </source>
</evidence>
<protein>
    <recommendedName>
        <fullName evidence="7">Fe2OG dioxygenase domain-containing protein</fullName>
    </recommendedName>
</protein>
<feature type="compositionally biased region" description="Low complexity" evidence="2">
    <location>
        <begin position="100"/>
        <end position="109"/>
    </location>
</feature>
<feature type="compositionally biased region" description="Low complexity" evidence="2">
    <location>
        <begin position="80"/>
        <end position="92"/>
    </location>
</feature>
<evidence type="ECO:0000313" key="5">
    <source>
        <dbReference type="EMBL" id="KAK6951463.1"/>
    </source>
</evidence>
<feature type="compositionally biased region" description="Basic and acidic residues" evidence="2">
    <location>
        <begin position="340"/>
        <end position="350"/>
    </location>
</feature>
<feature type="compositionally biased region" description="Polar residues" evidence="2">
    <location>
        <begin position="455"/>
        <end position="467"/>
    </location>
</feature>
<dbReference type="Gene3D" id="1.20.1050.10">
    <property type="match status" value="1"/>
</dbReference>
<dbReference type="GO" id="GO:0006307">
    <property type="term" value="P:DNA alkylation repair"/>
    <property type="evidence" value="ECO:0007669"/>
    <property type="project" value="InterPro"/>
</dbReference>
<dbReference type="InterPro" id="IPR010987">
    <property type="entry name" value="Glutathione-S-Trfase_C-like"/>
</dbReference>
<reference evidence="5 6" key="1">
    <citation type="journal article" date="2024" name="Front Chem Biol">
        <title>Unveiling the potential of Daldinia eschscholtzii MFLUCC 19-0629 through bioactivity and bioinformatics studies for enhanced sustainable agriculture production.</title>
        <authorList>
            <person name="Brooks S."/>
            <person name="Weaver J.A."/>
            <person name="Klomchit A."/>
            <person name="Alharthi S.A."/>
            <person name="Onlamun T."/>
            <person name="Nurani R."/>
            <person name="Vong T.K."/>
            <person name="Alberti F."/>
            <person name="Greco C."/>
        </authorList>
    </citation>
    <scope>NUCLEOTIDE SEQUENCE [LARGE SCALE GENOMIC DNA]</scope>
    <source>
        <strain evidence="5">MFLUCC 19-0629</strain>
    </source>
</reference>
<feature type="compositionally biased region" description="Polar residues" evidence="2">
    <location>
        <begin position="427"/>
        <end position="441"/>
    </location>
</feature>
<proteinExistence type="inferred from homology"/>
<dbReference type="Pfam" id="PF00857">
    <property type="entry name" value="Isochorismatase"/>
    <property type="match status" value="1"/>
</dbReference>
<dbReference type="CDD" id="cd00299">
    <property type="entry name" value="GST_C_family"/>
    <property type="match status" value="1"/>
</dbReference>
<feature type="region of interest" description="Disordered" evidence="2">
    <location>
        <begin position="242"/>
        <end position="268"/>
    </location>
</feature>
<dbReference type="InterPro" id="IPR036380">
    <property type="entry name" value="Isochorismatase-like_sf"/>
</dbReference>
<evidence type="ECO:0000259" key="3">
    <source>
        <dbReference type="PROSITE" id="PS50405"/>
    </source>
</evidence>
<name>A0AAX6MG90_9PEZI</name>
<feature type="region of interest" description="Disordered" evidence="2">
    <location>
        <begin position="73"/>
        <end position="131"/>
    </location>
</feature>
<dbReference type="SUPFAM" id="SSF52499">
    <property type="entry name" value="Isochorismatase-like hydrolases"/>
    <property type="match status" value="1"/>
</dbReference>
<organism evidence="5 6">
    <name type="scientific">Daldinia eschscholtzii</name>
    <dbReference type="NCBI Taxonomy" id="292717"/>
    <lineage>
        <taxon>Eukaryota</taxon>
        <taxon>Fungi</taxon>
        <taxon>Dikarya</taxon>
        <taxon>Ascomycota</taxon>
        <taxon>Pezizomycotina</taxon>
        <taxon>Sordariomycetes</taxon>
        <taxon>Xylariomycetidae</taxon>
        <taxon>Xylariales</taxon>
        <taxon>Hypoxylaceae</taxon>
        <taxon>Daldinia</taxon>
    </lineage>
</organism>
<gene>
    <name evidence="5" type="ORF">Daesc_007998</name>
</gene>
<dbReference type="Pfam" id="PF14497">
    <property type="entry name" value="GST_C_3"/>
    <property type="match status" value="1"/>
</dbReference>
<dbReference type="PROSITE" id="PS50405">
    <property type="entry name" value="GST_CTER"/>
    <property type="match status" value="1"/>
</dbReference>
<feature type="compositionally biased region" description="Basic and acidic residues" evidence="2">
    <location>
        <begin position="393"/>
        <end position="413"/>
    </location>
</feature>
<feature type="region of interest" description="Disordered" evidence="2">
    <location>
        <begin position="615"/>
        <end position="641"/>
    </location>
</feature>
<dbReference type="SUPFAM" id="SSF51197">
    <property type="entry name" value="Clavaminate synthase-like"/>
    <property type="match status" value="1"/>
</dbReference>
<dbReference type="PANTHER" id="PTHR31212">
    <property type="entry name" value="ALPHA-KETOGLUTARATE-DEPENDENT DIOXYGENASE ALKB HOMOLOG 3"/>
    <property type="match status" value="1"/>
</dbReference>
<dbReference type="GO" id="GO:0051213">
    <property type="term" value="F:dioxygenase activity"/>
    <property type="evidence" value="ECO:0007669"/>
    <property type="project" value="InterPro"/>
</dbReference>
<feature type="region of interest" description="Disordered" evidence="2">
    <location>
        <begin position="298"/>
        <end position="473"/>
    </location>
</feature>
<dbReference type="EMBL" id="JBANMG010000007">
    <property type="protein sequence ID" value="KAK6951463.1"/>
    <property type="molecule type" value="Genomic_DNA"/>
</dbReference>
<dbReference type="InterPro" id="IPR037151">
    <property type="entry name" value="AlkB-like_sf"/>
</dbReference>
<feature type="domain" description="GST C-terminal" evidence="3">
    <location>
        <begin position="808"/>
        <end position="942"/>
    </location>
</feature>
<evidence type="ECO:0000313" key="6">
    <source>
        <dbReference type="Proteomes" id="UP001369815"/>
    </source>
</evidence>
<evidence type="ECO:0000256" key="2">
    <source>
        <dbReference type="SAM" id="MobiDB-lite"/>
    </source>
</evidence>
<dbReference type="PANTHER" id="PTHR31212:SF5">
    <property type="entry name" value="ISOCHORISMATASE FAMILY PROTEIN FAMILY (AFU_ORTHOLOGUE AFUA_3G14500)"/>
    <property type="match status" value="1"/>
</dbReference>